<feature type="compositionally biased region" description="Polar residues" evidence="13">
    <location>
        <begin position="12"/>
        <end position="23"/>
    </location>
</feature>
<keyword evidence="5 11" id="KW-0547">Nucleotide-binding</keyword>
<dbReference type="PROSITE" id="PS50011">
    <property type="entry name" value="PROTEIN_KINASE_DOM"/>
    <property type="match status" value="1"/>
</dbReference>
<dbReference type="Proteomes" id="UP000078561">
    <property type="component" value="Unassembled WGS sequence"/>
</dbReference>
<evidence type="ECO:0000313" key="16">
    <source>
        <dbReference type="Proteomes" id="UP000078561"/>
    </source>
</evidence>
<comment type="catalytic activity">
    <reaction evidence="9">
        <text>L-threonyl-[protein] + ATP = O-phospho-L-threonyl-[protein] + ADP + H(+)</text>
        <dbReference type="Rhea" id="RHEA:46608"/>
        <dbReference type="Rhea" id="RHEA-COMP:11060"/>
        <dbReference type="Rhea" id="RHEA-COMP:11605"/>
        <dbReference type="ChEBI" id="CHEBI:15378"/>
        <dbReference type="ChEBI" id="CHEBI:30013"/>
        <dbReference type="ChEBI" id="CHEBI:30616"/>
        <dbReference type="ChEBI" id="CHEBI:61977"/>
        <dbReference type="ChEBI" id="CHEBI:456216"/>
        <dbReference type="EC" id="2.7.11.22"/>
    </reaction>
</comment>
<feature type="binding site" evidence="11">
    <location>
        <position position="143"/>
    </location>
    <ligand>
        <name>ATP</name>
        <dbReference type="ChEBI" id="CHEBI:30616"/>
    </ligand>
</feature>
<dbReference type="FunFam" id="3.30.200.20:FF:000124">
    <property type="entry name" value="Cyclin-dependent kinase 4"/>
    <property type="match status" value="1"/>
</dbReference>
<keyword evidence="6" id="KW-0418">Kinase</keyword>
<keyword evidence="7 11" id="KW-0067">ATP-binding</keyword>
<dbReference type="GO" id="GO:0000307">
    <property type="term" value="C:cyclin-dependent protein kinase holoenzyme complex"/>
    <property type="evidence" value="ECO:0007669"/>
    <property type="project" value="TreeGrafter"/>
</dbReference>
<keyword evidence="3 12" id="KW-0723">Serine/threonine-protein kinase</keyword>
<dbReference type="AlphaFoldDB" id="A0A163IU59"/>
<evidence type="ECO:0000256" key="2">
    <source>
        <dbReference type="ARBA" id="ARBA00012425"/>
    </source>
</evidence>
<dbReference type="InterPro" id="IPR050108">
    <property type="entry name" value="CDK"/>
</dbReference>
<dbReference type="Pfam" id="PF00069">
    <property type="entry name" value="Pkinase"/>
    <property type="match status" value="1"/>
</dbReference>
<dbReference type="GO" id="GO:0005634">
    <property type="term" value="C:nucleus"/>
    <property type="evidence" value="ECO:0007669"/>
    <property type="project" value="TreeGrafter"/>
</dbReference>
<dbReference type="OMA" id="LEGVRYC"/>
<gene>
    <name evidence="15" type="primary">ABSGL_00680.1 scaffold 832</name>
</gene>
<dbReference type="GO" id="GO:0000082">
    <property type="term" value="P:G1/S transition of mitotic cell cycle"/>
    <property type="evidence" value="ECO:0007669"/>
    <property type="project" value="TreeGrafter"/>
</dbReference>
<dbReference type="SMART" id="SM00220">
    <property type="entry name" value="S_TKc"/>
    <property type="match status" value="1"/>
</dbReference>
<dbReference type="InParanoid" id="A0A163IU59"/>
<evidence type="ECO:0000256" key="12">
    <source>
        <dbReference type="RuleBase" id="RU000304"/>
    </source>
</evidence>
<evidence type="ECO:0000256" key="9">
    <source>
        <dbReference type="ARBA" id="ARBA00047811"/>
    </source>
</evidence>
<dbReference type="InterPro" id="IPR017441">
    <property type="entry name" value="Protein_kinase_ATP_BS"/>
</dbReference>
<evidence type="ECO:0000313" key="15">
    <source>
        <dbReference type="EMBL" id="SAL95362.1"/>
    </source>
</evidence>
<evidence type="ECO:0000256" key="3">
    <source>
        <dbReference type="ARBA" id="ARBA00022527"/>
    </source>
</evidence>
<keyword evidence="4" id="KW-0808">Transferase</keyword>
<proteinExistence type="inferred from homology"/>
<dbReference type="InterPro" id="IPR000719">
    <property type="entry name" value="Prot_kinase_dom"/>
</dbReference>
<comment type="similarity">
    <text evidence="1">Belongs to the protein kinase superfamily. CMGC Ser/Thr protein kinase family. CDC2/CDKX subfamily.</text>
</comment>
<dbReference type="GO" id="GO:0007165">
    <property type="term" value="P:signal transduction"/>
    <property type="evidence" value="ECO:0007669"/>
    <property type="project" value="TreeGrafter"/>
</dbReference>
<dbReference type="GO" id="GO:0010468">
    <property type="term" value="P:regulation of gene expression"/>
    <property type="evidence" value="ECO:0007669"/>
    <property type="project" value="TreeGrafter"/>
</dbReference>
<dbReference type="SUPFAM" id="SSF56112">
    <property type="entry name" value="Protein kinase-like (PK-like)"/>
    <property type="match status" value="1"/>
</dbReference>
<dbReference type="InterPro" id="IPR008271">
    <property type="entry name" value="Ser/Thr_kinase_AS"/>
</dbReference>
<reference evidence="15" key="1">
    <citation type="submission" date="2016-04" db="EMBL/GenBank/DDBJ databases">
        <authorList>
            <person name="Evans L.H."/>
            <person name="Alamgir A."/>
            <person name="Owens N."/>
            <person name="Weber N.D."/>
            <person name="Virtaneva K."/>
            <person name="Barbian K."/>
            <person name="Babar A."/>
            <person name="Rosenke K."/>
        </authorList>
    </citation>
    <scope>NUCLEOTIDE SEQUENCE [LARGE SCALE GENOMIC DNA]</scope>
    <source>
        <strain evidence="15">CBS 101.48</strain>
    </source>
</reference>
<dbReference type="PROSITE" id="PS00107">
    <property type="entry name" value="PROTEIN_KINASE_ATP"/>
    <property type="match status" value="1"/>
</dbReference>
<dbReference type="PROSITE" id="PS00108">
    <property type="entry name" value="PROTEIN_KINASE_ST"/>
    <property type="match status" value="1"/>
</dbReference>
<dbReference type="InterPro" id="IPR011009">
    <property type="entry name" value="Kinase-like_dom_sf"/>
</dbReference>
<evidence type="ECO:0000259" key="14">
    <source>
        <dbReference type="PROSITE" id="PS50011"/>
    </source>
</evidence>
<evidence type="ECO:0000256" key="13">
    <source>
        <dbReference type="SAM" id="MobiDB-lite"/>
    </source>
</evidence>
<evidence type="ECO:0000256" key="6">
    <source>
        <dbReference type="ARBA" id="ARBA00022777"/>
    </source>
</evidence>
<dbReference type="GO" id="GO:0005737">
    <property type="term" value="C:cytoplasm"/>
    <property type="evidence" value="ECO:0007669"/>
    <property type="project" value="TreeGrafter"/>
</dbReference>
<dbReference type="EMBL" id="LT550270">
    <property type="protein sequence ID" value="SAL95362.1"/>
    <property type="molecule type" value="Genomic_DNA"/>
</dbReference>
<dbReference type="PANTHER" id="PTHR24056">
    <property type="entry name" value="CELL DIVISION PROTEIN KINASE"/>
    <property type="match status" value="1"/>
</dbReference>
<name>A0A163IU59_ABSGL</name>
<dbReference type="FunCoup" id="A0A163IU59">
    <property type="interactions" value="1081"/>
</dbReference>
<dbReference type="Gene3D" id="1.10.510.10">
    <property type="entry name" value="Transferase(Phosphotransferase) domain 1"/>
    <property type="match status" value="1"/>
</dbReference>
<keyword evidence="16" id="KW-1185">Reference proteome</keyword>
<dbReference type="OrthoDB" id="1732493at2759"/>
<comment type="catalytic activity">
    <reaction evidence="10">
        <text>L-seryl-[protein] + ATP = O-phospho-L-seryl-[protein] + ADP + H(+)</text>
        <dbReference type="Rhea" id="RHEA:17989"/>
        <dbReference type="Rhea" id="RHEA-COMP:9863"/>
        <dbReference type="Rhea" id="RHEA-COMP:11604"/>
        <dbReference type="ChEBI" id="CHEBI:15378"/>
        <dbReference type="ChEBI" id="CHEBI:29999"/>
        <dbReference type="ChEBI" id="CHEBI:30616"/>
        <dbReference type="ChEBI" id="CHEBI:83421"/>
        <dbReference type="ChEBI" id="CHEBI:456216"/>
        <dbReference type="EC" id="2.7.11.22"/>
    </reaction>
</comment>
<evidence type="ECO:0000256" key="4">
    <source>
        <dbReference type="ARBA" id="ARBA00022679"/>
    </source>
</evidence>
<evidence type="ECO:0000256" key="1">
    <source>
        <dbReference type="ARBA" id="ARBA00006485"/>
    </source>
</evidence>
<dbReference type="Gene3D" id="3.30.200.20">
    <property type="entry name" value="Phosphorylase Kinase, domain 1"/>
    <property type="match status" value="1"/>
</dbReference>
<dbReference type="GO" id="GO:0004693">
    <property type="term" value="F:cyclin-dependent protein serine/threonine kinase activity"/>
    <property type="evidence" value="ECO:0007669"/>
    <property type="project" value="UniProtKB-EC"/>
</dbReference>
<dbReference type="GO" id="GO:0030332">
    <property type="term" value="F:cyclin binding"/>
    <property type="evidence" value="ECO:0007669"/>
    <property type="project" value="TreeGrafter"/>
</dbReference>
<dbReference type="GO" id="GO:0005524">
    <property type="term" value="F:ATP binding"/>
    <property type="evidence" value="ECO:0007669"/>
    <property type="project" value="UniProtKB-UniRule"/>
</dbReference>
<feature type="domain" description="Protein kinase" evidence="14">
    <location>
        <begin position="114"/>
        <end position="398"/>
    </location>
</feature>
<dbReference type="PANTHER" id="PTHR24056:SF254">
    <property type="entry name" value="CYCLIN-DEPENDENT KINASE 2"/>
    <property type="match status" value="1"/>
</dbReference>
<feature type="compositionally biased region" description="Basic and acidic residues" evidence="13">
    <location>
        <begin position="52"/>
        <end position="76"/>
    </location>
</feature>
<feature type="region of interest" description="Disordered" evidence="13">
    <location>
        <begin position="52"/>
        <end position="85"/>
    </location>
</feature>
<evidence type="ECO:0000256" key="10">
    <source>
        <dbReference type="ARBA" id="ARBA00048367"/>
    </source>
</evidence>
<evidence type="ECO:0000256" key="8">
    <source>
        <dbReference type="ARBA" id="ARBA00039266"/>
    </source>
</evidence>
<dbReference type="STRING" id="4829.A0A163IU59"/>
<evidence type="ECO:0000256" key="11">
    <source>
        <dbReference type="PROSITE-ProRule" id="PRU10141"/>
    </source>
</evidence>
<dbReference type="GO" id="GO:0010389">
    <property type="term" value="P:regulation of G2/M transition of mitotic cell cycle"/>
    <property type="evidence" value="ECO:0007669"/>
    <property type="project" value="TreeGrafter"/>
</dbReference>
<protein>
    <recommendedName>
        <fullName evidence="8">Cyclin-dependent kinase 1</fullName>
        <ecNumber evidence="2">2.7.11.22</ecNumber>
    </recommendedName>
</protein>
<organism evidence="15">
    <name type="scientific">Absidia glauca</name>
    <name type="common">Pin mould</name>
    <dbReference type="NCBI Taxonomy" id="4829"/>
    <lineage>
        <taxon>Eukaryota</taxon>
        <taxon>Fungi</taxon>
        <taxon>Fungi incertae sedis</taxon>
        <taxon>Mucoromycota</taxon>
        <taxon>Mucoromycotina</taxon>
        <taxon>Mucoromycetes</taxon>
        <taxon>Mucorales</taxon>
        <taxon>Cunninghamellaceae</taxon>
        <taxon>Absidia</taxon>
    </lineage>
</organism>
<feature type="region of interest" description="Disordered" evidence="13">
    <location>
        <begin position="1"/>
        <end position="40"/>
    </location>
</feature>
<dbReference type="FunFam" id="1.10.510.10:FF:000574">
    <property type="entry name" value="Cell division related protein kinase 2"/>
    <property type="match status" value="1"/>
</dbReference>
<accession>A0A163IU59</accession>
<dbReference type="EC" id="2.7.11.22" evidence="2"/>
<sequence>MVPSSPPFASYTKPSKATFNPSNKPLLDGKGPLGGGGGTIVSKQVVLTKKEIPVFKDDDDTTTHEDRPRQTRQGKERHSHQAANDALPIDVEQQQMEEAEAQRIEDADISVAGYLKLAKVGEGTYGEVFKGVCKKTRANVALKRIHLNISQSGVPTTTMREVALLKEIKHTNVIRLVDLIHFDTIIYLVFDYCDIDLRRYMDNVGREGVTMKHIKSFTHQLISGLRYCHSHRILHRDLKPQNLLIDHTGKLKIADFGLSRAFGVPMRAYTHQVITLWYRAPEILLGSPHYSTAVDMWSVGCILAEMITLKPIFPGDSQIDELFKIFRLLGTPTEEVWPGVTTLPDFHETFPPWQAVDIKSKLTKVPRPVQLDDLAIDLIKSLLTYDPYHRISAKKVGL</sequence>
<evidence type="ECO:0000256" key="5">
    <source>
        <dbReference type="ARBA" id="ARBA00022741"/>
    </source>
</evidence>
<evidence type="ECO:0000256" key="7">
    <source>
        <dbReference type="ARBA" id="ARBA00022840"/>
    </source>
</evidence>